<dbReference type="AlphaFoldDB" id="A0A699U124"/>
<organism evidence="2">
    <name type="scientific">Tanacetum cinerariifolium</name>
    <name type="common">Dalmatian daisy</name>
    <name type="synonym">Chrysanthemum cinerariifolium</name>
    <dbReference type="NCBI Taxonomy" id="118510"/>
    <lineage>
        <taxon>Eukaryota</taxon>
        <taxon>Viridiplantae</taxon>
        <taxon>Streptophyta</taxon>
        <taxon>Embryophyta</taxon>
        <taxon>Tracheophyta</taxon>
        <taxon>Spermatophyta</taxon>
        <taxon>Magnoliopsida</taxon>
        <taxon>eudicotyledons</taxon>
        <taxon>Gunneridae</taxon>
        <taxon>Pentapetalae</taxon>
        <taxon>asterids</taxon>
        <taxon>campanulids</taxon>
        <taxon>Asterales</taxon>
        <taxon>Asteraceae</taxon>
        <taxon>Asteroideae</taxon>
        <taxon>Anthemideae</taxon>
        <taxon>Anthemidinae</taxon>
        <taxon>Tanacetum</taxon>
    </lineage>
</organism>
<feature type="region of interest" description="Disordered" evidence="1">
    <location>
        <begin position="78"/>
        <end position="122"/>
    </location>
</feature>
<protein>
    <submittedName>
        <fullName evidence="2">Alpha/beta hydrolases superfamily protein</fullName>
    </submittedName>
</protein>
<comment type="caution">
    <text evidence="2">The sequence shown here is derived from an EMBL/GenBank/DDBJ whole genome shotgun (WGS) entry which is preliminary data.</text>
</comment>
<accession>A0A699U124</accession>
<name>A0A699U124_TANCI</name>
<dbReference type="GO" id="GO:0016787">
    <property type="term" value="F:hydrolase activity"/>
    <property type="evidence" value="ECO:0007669"/>
    <property type="project" value="UniProtKB-KW"/>
</dbReference>
<dbReference type="EMBL" id="BKCJ011290325">
    <property type="protein sequence ID" value="GFD15987.1"/>
    <property type="molecule type" value="Genomic_DNA"/>
</dbReference>
<feature type="non-terminal residue" evidence="2">
    <location>
        <position position="122"/>
    </location>
</feature>
<evidence type="ECO:0000313" key="2">
    <source>
        <dbReference type="EMBL" id="GFD15987.1"/>
    </source>
</evidence>
<reference evidence="2" key="1">
    <citation type="journal article" date="2019" name="Sci. Rep.">
        <title>Draft genome of Tanacetum cinerariifolium, the natural source of mosquito coil.</title>
        <authorList>
            <person name="Yamashiro T."/>
            <person name="Shiraishi A."/>
            <person name="Satake H."/>
            <person name="Nakayama K."/>
        </authorList>
    </citation>
    <scope>NUCLEOTIDE SEQUENCE</scope>
</reference>
<keyword evidence="2" id="KW-0378">Hydrolase</keyword>
<sequence>SLLLDELIGNLKVHEMIIKKDSEMVKAKGERKLLALKVKKESSDEECLTSISEDKEYTVVVRDFRKFFKRRGRFVRQPRNDKKKFQRSRDDKNDKSSWSDSGEEDDDKPKDETSLIGQASNE</sequence>
<gene>
    <name evidence="2" type="ORF">Tci_887956</name>
</gene>
<proteinExistence type="predicted"/>
<feature type="compositionally biased region" description="Basic and acidic residues" evidence="1">
    <location>
        <begin position="87"/>
        <end position="97"/>
    </location>
</feature>
<feature type="non-terminal residue" evidence="2">
    <location>
        <position position="1"/>
    </location>
</feature>
<evidence type="ECO:0000256" key="1">
    <source>
        <dbReference type="SAM" id="MobiDB-lite"/>
    </source>
</evidence>